<protein>
    <submittedName>
        <fullName evidence="1">Uncharacterized protein</fullName>
    </submittedName>
</protein>
<accession>A0A813I7H9</accession>
<comment type="caution">
    <text evidence="1">The sequence shown here is derived from an EMBL/GenBank/DDBJ whole genome shotgun (WGS) entry which is preliminary data.</text>
</comment>
<dbReference type="Proteomes" id="UP000626109">
    <property type="component" value="Unassembled WGS sequence"/>
</dbReference>
<sequence length="88" mass="9526">MHLYRGGQLFVSLTVHPAAVGDILVLLVRGPVLVNLSGGGLPHSCPCRWIWRLVQGVLRKGAVFVHVLPDLDLVDLVLAPEFFPPPAV</sequence>
<reference evidence="1" key="1">
    <citation type="submission" date="2021-02" db="EMBL/GenBank/DDBJ databases">
        <authorList>
            <person name="Dougan E. K."/>
            <person name="Rhodes N."/>
            <person name="Thang M."/>
            <person name="Chan C."/>
        </authorList>
    </citation>
    <scope>NUCLEOTIDE SEQUENCE</scope>
</reference>
<proteinExistence type="predicted"/>
<name>A0A813I7H9_POLGL</name>
<evidence type="ECO:0000313" key="2">
    <source>
        <dbReference type="Proteomes" id="UP000626109"/>
    </source>
</evidence>
<gene>
    <name evidence="1" type="ORF">PGLA2088_LOCUS6323</name>
</gene>
<dbReference type="EMBL" id="CAJNNW010006251">
    <property type="protein sequence ID" value="CAE8648152.1"/>
    <property type="molecule type" value="Genomic_DNA"/>
</dbReference>
<evidence type="ECO:0000313" key="1">
    <source>
        <dbReference type="EMBL" id="CAE8648152.1"/>
    </source>
</evidence>
<organism evidence="1 2">
    <name type="scientific">Polarella glacialis</name>
    <name type="common">Dinoflagellate</name>
    <dbReference type="NCBI Taxonomy" id="89957"/>
    <lineage>
        <taxon>Eukaryota</taxon>
        <taxon>Sar</taxon>
        <taxon>Alveolata</taxon>
        <taxon>Dinophyceae</taxon>
        <taxon>Suessiales</taxon>
        <taxon>Suessiaceae</taxon>
        <taxon>Polarella</taxon>
    </lineage>
</organism>
<dbReference type="AlphaFoldDB" id="A0A813I7H9"/>